<dbReference type="EMBL" id="JANRHJ010000003">
    <property type="protein sequence ID" value="MCR8873180.1"/>
    <property type="molecule type" value="Genomic_DNA"/>
</dbReference>
<organism evidence="1 2">
    <name type="scientific">Phocaeicola barnesiae</name>
    <dbReference type="NCBI Taxonomy" id="376804"/>
    <lineage>
        <taxon>Bacteria</taxon>
        <taxon>Pseudomonadati</taxon>
        <taxon>Bacteroidota</taxon>
        <taxon>Bacteroidia</taxon>
        <taxon>Bacteroidales</taxon>
        <taxon>Bacteroidaceae</taxon>
        <taxon>Phocaeicola</taxon>
    </lineage>
</organism>
<sequence>MLRQRTQEPTHIYSGLSFEVNSGKPDSGEKKRRLSERSEFLRFRRKTVCSRLKTEAGGFSFCYLFLFGVKKKK</sequence>
<proteinExistence type="predicted"/>
<comment type="caution">
    <text evidence="1">The sequence shown here is derived from an EMBL/GenBank/DDBJ whole genome shotgun (WGS) entry which is preliminary data.</text>
</comment>
<evidence type="ECO:0000313" key="2">
    <source>
        <dbReference type="Proteomes" id="UP001204579"/>
    </source>
</evidence>
<dbReference type="AlphaFoldDB" id="A0AAW5N7L8"/>
<name>A0AAW5N7L8_9BACT</name>
<evidence type="ECO:0000313" key="1">
    <source>
        <dbReference type="EMBL" id="MCR8873180.1"/>
    </source>
</evidence>
<reference evidence="1 2" key="1">
    <citation type="submission" date="2022-08" db="EMBL/GenBank/DDBJ databases">
        <authorList>
            <person name="Zeman M."/>
            <person name="Kubasova T."/>
        </authorList>
    </citation>
    <scope>NUCLEOTIDE SEQUENCE [LARGE SCALE GENOMIC DNA]</scope>
    <source>
        <strain evidence="1 2">ET62</strain>
    </source>
</reference>
<dbReference type="RefSeq" id="WP_154651979.1">
    <property type="nucleotide sequence ID" value="NZ_CALULB010000001.1"/>
</dbReference>
<dbReference type="Proteomes" id="UP001204579">
    <property type="component" value="Unassembled WGS sequence"/>
</dbReference>
<keyword evidence="2" id="KW-1185">Reference proteome</keyword>
<protein>
    <submittedName>
        <fullName evidence="1">Uncharacterized protein</fullName>
    </submittedName>
</protein>
<accession>A0AAW5N7L8</accession>
<gene>
    <name evidence="1" type="ORF">NW209_03930</name>
</gene>